<dbReference type="InterPro" id="IPR027417">
    <property type="entry name" value="P-loop_NTPase"/>
</dbReference>
<evidence type="ECO:0000256" key="4">
    <source>
        <dbReference type="ARBA" id="ARBA00023054"/>
    </source>
</evidence>
<dbReference type="EMBL" id="JAGTXO010000068">
    <property type="protein sequence ID" value="KAG8457535.1"/>
    <property type="molecule type" value="Genomic_DNA"/>
</dbReference>
<dbReference type="PANTHER" id="PTHR18937">
    <property type="entry name" value="STRUCTURAL MAINTENANCE OF CHROMOSOMES SMC FAMILY MEMBER"/>
    <property type="match status" value="1"/>
</dbReference>
<keyword evidence="4 8" id="KW-0175">Coiled coil</keyword>
<dbReference type="Gene3D" id="1.20.1060.20">
    <property type="match status" value="1"/>
</dbReference>
<feature type="coiled-coil region" evidence="8">
    <location>
        <begin position="403"/>
        <end position="514"/>
    </location>
</feature>
<evidence type="ECO:0000256" key="2">
    <source>
        <dbReference type="ARBA" id="ARBA00022618"/>
    </source>
</evidence>
<dbReference type="Proteomes" id="UP000751190">
    <property type="component" value="Unassembled WGS sequence"/>
</dbReference>
<feature type="compositionally biased region" description="Basic residues" evidence="9">
    <location>
        <begin position="1037"/>
        <end position="1047"/>
    </location>
</feature>
<dbReference type="SUPFAM" id="SSF52540">
    <property type="entry name" value="P-loop containing nucleoside triphosphate hydrolases"/>
    <property type="match status" value="1"/>
</dbReference>
<dbReference type="OrthoDB" id="5575062at2759"/>
<evidence type="ECO:0000259" key="10">
    <source>
        <dbReference type="SMART" id="SM00968"/>
    </source>
</evidence>
<dbReference type="GO" id="GO:0008278">
    <property type="term" value="C:cohesin complex"/>
    <property type="evidence" value="ECO:0007669"/>
    <property type="project" value="TreeGrafter"/>
</dbReference>
<dbReference type="GO" id="GO:0005634">
    <property type="term" value="C:nucleus"/>
    <property type="evidence" value="ECO:0007669"/>
    <property type="project" value="UniProtKB-SubCell"/>
</dbReference>
<feature type="region of interest" description="Disordered" evidence="9">
    <location>
        <begin position="678"/>
        <end position="720"/>
    </location>
</feature>
<name>A0A8J6C4R1_DIALT</name>
<keyword evidence="5 7" id="KW-0539">Nucleus</keyword>
<dbReference type="SMART" id="SM00968">
    <property type="entry name" value="SMC_hinge"/>
    <property type="match status" value="1"/>
</dbReference>
<feature type="compositionally biased region" description="Gly residues" evidence="9">
    <location>
        <begin position="678"/>
        <end position="717"/>
    </location>
</feature>
<evidence type="ECO:0000256" key="1">
    <source>
        <dbReference type="ARBA" id="ARBA00004123"/>
    </source>
</evidence>
<sequence length="1383" mass="144879">MLVEAAALAGGPLAPYARGVRIERLLVEDFKSFRGKQTIGPFLDFTSVIGPNGAGKSNTMDAISFVLGVQSRDLRGRQLKDMIFRAPGRTSVARRASVTLCLLVDGAERELCRAVSAAGSSEFSVDGTAVSAASYERTLTELCLNPRSRNFLVFQGDVSEVASKSPRELTALFERLSGSDGLKAPYEAALDAKTAAEEGTLSAYQRRKALLAEQKVLRVQRDEASAYEALDAQTRHLRRRIVLLRLYEIEAAIAAIEIERQRARAAHGGARDAADAADAATAEAKAAAARHAKERIQIERRAAAAARDADREKPRGITLQTEVEHLDRQIALTTKSAAALKAKSSSQSTAVSALRARIAELEAAEAAADVVYAAAEAARPELTLTAEQKKRRAELTARAGAQTAETQERLVRARRELRAAERALAQAESDAATADADAAAAREQAVALAERAAATSAEMDKARDEGVRARDELARLDAERERAEARASALRAELADGQSRLSELRADRADSERDAKLRASLDALQRQIRGVVGRVSELCEPTHRRFDAACAIALGKNLDAIVVDTEATARECIKYLKEQRYAPQTFIPLDGIRPKPIAERLRALGGSTRLVLDVLKFQPAHEPAVRYAAADTLLCDGLDEARELCYRSSSAQSGERFKVVSLDGTLIAKSGLMTGGDGGGDGGGGGGFGGGGGGRGGARAGSRGAAGAGAAGAGGGSSRWDAKKANDFKEALEKSHAELVALEREPQARAEHRERLLNFAVRHEAMVAALHADLATTRAKEAGARARASERAAAKAAADATAAKERRRVGELAASEATLAEAARAGGRAELAALAAELGVPDLLAYEAEVSDRRRAHEARKVDFERVSGTLRAELAFEERRGLPAALAKLEAQLKADTAARAAKAALHAEWASGAADAEAKRASLAAQLDDARAAGRALDEAAKAAKAASANAQRDVEAAAKTLAACDADIEASRERRRAAFGRARLDEVELDTLDADAGGADGARDHAEVARKRVADALAAGGDGDGGADDEGVRRAAKRGKRAKGRTAAAMGGGDAAGAGGVAAANAAGGGPLVTPLLLGASEPFEPSGFIGTATADGARQRGAGRADGPDGDGADGGADGAGAGGGGGGGGGGGARVRIDFRELSEDERRDGGAAAAAASALEAELDELAAKMRAISPNLKAIAQFEDLEVRAKDADAAFAASRTAAAAAKRELDDVAERRKALFLGAFKNAASVIDDIYKELTRSDTFPMGGTAYLALDNSDEPYLAGIKFNTMPPAKRFREIDQLSGGERTVAALALLFALWKAQPAPLFVMDEIDAALDNVNVTRVADYIRQQASYVQFITISLKDSFYDKSDGLVGVYRNVAADSSASVTFDLREY</sequence>
<proteinExistence type="inferred from homology"/>
<dbReference type="InterPro" id="IPR010935">
    <property type="entry name" value="SMC_hinge"/>
</dbReference>
<dbReference type="GO" id="GO:0016887">
    <property type="term" value="F:ATP hydrolysis activity"/>
    <property type="evidence" value="ECO:0007669"/>
    <property type="project" value="InterPro"/>
</dbReference>
<dbReference type="PANTHER" id="PTHR18937:SF12">
    <property type="entry name" value="STRUCTURAL MAINTENANCE OF CHROMOSOMES PROTEIN"/>
    <property type="match status" value="1"/>
</dbReference>
<evidence type="ECO:0000256" key="6">
    <source>
        <dbReference type="ARBA" id="ARBA00023306"/>
    </source>
</evidence>
<dbReference type="InterPro" id="IPR036277">
    <property type="entry name" value="SMC_hinge_sf"/>
</dbReference>
<evidence type="ECO:0000313" key="12">
    <source>
        <dbReference type="Proteomes" id="UP000751190"/>
    </source>
</evidence>
<feature type="region of interest" description="Disordered" evidence="9">
    <location>
        <begin position="1091"/>
        <end position="1139"/>
    </location>
</feature>
<keyword evidence="2" id="KW-0132">Cell division</keyword>
<accession>A0A8J6C4R1</accession>
<evidence type="ECO:0000256" key="8">
    <source>
        <dbReference type="SAM" id="Coils"/>
    </source>
</evidence>
<gene>
    <name evidence="11" type="ORF">KFE25_004171</name>
</gene>
<dbReference type="GO" id="GO:0005524">
    <property type="term" value="F:ATP binding"/>
    <property type="evidence" value="ECO:0007669"/>
    <property type="project" value="InterPro"/>
</dbReference>
<dbReference type="OMA" id="KHMDFQR"/>
<feature type="domain" description="SMC hinge" evidence="10">
    <location>
        <begin position="529"/>
        <end position="645"/>
    </location>
</feature>
<dbReference type="GO" id="GO:0007062">
    <property type="term" value="P:sister chromatid cohesion"/>
    <property type="evidence" value="ECO:0007669"/>
    <property type="project" value="TreeGrafter"/>
</dbReference>
<dbReference type="PIRSF" id="PIRSF005719">
    <property type="entry name" value="SMC"/>
    <property type="match status" value="1"/>
</dbReference>
<evidence type="ECO:0000256" key="3">
    <source>
        <dbReference type="ARBA" id="ARBA00022776"/>
    </source>
</evidence>
<dbReference type="Pfam" id="PF06470">
    <property type="entry name" value="SMC_hinge"/>
    <property type="match status" value="1"/>
</dbReference>
<feature type="compositionally biased region" description="Low complexity" evidence="9">
    <location>
        <begin position="1094"/>
        <end position="1106"/>
    </location>
</feature>
<protein>
    <recommendedName>
        <fullName evidence="7">Structural maintenance of chromosomes protein</fullName>
    </recommendedName>
</protein>
<dbReference type="Gene3D" id="3.40.50.300">
    <property type="entry name" value="P-loop containing nucleotide triphosphate hydrolases"/>
    <property type="match status" value="2"/>
</dbReference>
<dbReference type="InterPro" id="IPR003395">
    <property type="entry name" value="RecF/RecN/SMC_N"/>
</dbReference>
<evidence type="ECO:0000256" key="7">
    <source>
        <dbReference type="PIRNR" id="PIRNR005719"/>
    </source>
</evidence>
<dbReference type="Gene3D" id="3.30.70.1620">
    <property type="match status" value="1"/>
</dbReference>
<feature type="compositionally biased region" description="Gly residues" evidence="9">
    <location>
        <begin position="1117"/>
        <end position="1138"/>
    </location>
</feature>
<dbReference type="Pfam" id="PF02463">
    <property type="entry name" value="SMC_N"/>
    <property type="match status" value="1"/>
</dbReference>
<comment type="similarity">
    <text evidence="7">Belongs to the SMC family.</text>
</comment>
<keyword evidence="12" id="KW-1185">Reference proteome</keyword>
<evidence type="ECO:0000313" key="11">
    <source>
        <dbReference type="EMBL" id="KAG8457535.1"/>
    </source>
</evidence>
<feature type="region of interest" description="Disordered" evidence="9">
    <location>
        <begin position="1021"/>
        <end position="1058"/>
    </location>
</feature>
<organism evidence="11 12">
    <name type="scientific">Diacronema lutheri</name>
    <name type="common">Unicellular marine alga</name>
    <name type="synonym">Monochrysis lutheri</name>
    <dbReference type="NCBI Taxonomy" id="2081491"/>
    <lineage>
        <taxon>Eukaryota</taxon>
        <taxon>Haptista</taxon>
        <taxon>Haptophyta</taxon>
        <taxon>Pavlovophyceae</taxon>
        <taxon>Pavlovales</taxon>
        <taxon>Pavlovaceae</taxon>
        <taxon>Diacronema</taxon>
    </lineage>
</organism>
<comment type="caution">
    <text evidence="11">The sequence shown here is derived from an EMBL/GenBank/DDBJ whole genome shotgun (WGS) entry which is preliminary data.</text>
</comment>
<dbReference type="SUPFAM" id="SSF75553">
    <property type="entry name" value="Smc hinge domain"/>
    <property type="match status" value="1"/>
</dbReference>
<keyword evidence="6" id="KW-0131">Cell cycle</keyword>
<evidence type="ECO:0000256" key="5">
    <source>
        <dbReference type="ARBA" id="ARBA00023242"/>
    </source>
</evidence>
<comment type="subcellular location">
    <subcellularLocation>
        <location evidence="1 7">Nucleus</location>
    </subcellularLocation>
</comment>
<reference evidence="11" key="1">
    <citation type="submission" date="2021-05" db="EMBL/GenBank/DDBJ databases">
        <title>The genome of the haptophyte Pavlova lutheri (Diacronema luteri, Pavlovales) - a model for lipid biosynthesis in eukaryotic algae.</title>
        <authorList>
            <person name="Hulatt C.J."/>
            <person name="Posewitz M.C."/>
        </authorList>
    </citation>
    <scope>NUCLEOTIDE SEQUENCE</scope>
    <source>
        <strain evidence="11">NIVA-4/92</strain>
    </source>
</reference>
<dbReference type="GO" id="GO:0003677">
    <property type="term" value="F:DNA binding"/>
    <property type="evidence" value="ECO:0007669"/>
    <property type="project" value="TreeGrafter"/>
</dbReference>
<keyword evidence="3" id="KW-0498">Mitosis</keyword>
<dbReference type="InterPro" id="IPR024704">
    <property type="entry name" value="SMC"/>
</dbReference>
<dbReference type="GO" id="GO:0051301">
    <property type="term" value="P:cell division"/>
    <property type="evidence" value="ECO:0007669"/>
    <property type="project" value="UniProtKB-KW"/>
</dbReference>
<evidence type="ECO:0000256" key="9">
    <source>
        <dbReference type="SAM" id="MobiDB-lite"/>
    </source>
</evidence>